<reference evidence="2" key="1">
    <citation type="submission" date="2022-03" db="EMBL/GenBank/DDBJ databases">
        <authorList>
            <person name="Martin H S."/>
        </authorList>
    </citation>
    <scope>NUCLEOTIDE SEQUENCE</scope>
</reference>
<proteinExistence type="predicted"/>
<dbReference type="Proteomes" id="UP000837857">
    <property type="component" value="Chromosome 7"/>
</dbReference>
<evidence type="ECO:0000313" key="3">
    <source>
        <dbReference type="Proteomes" id="UP000837857"/>
    </source>
</evidence>
<keyword evidence="3" id="KW-1185">Reference proteome</keyword>
<feature type="region of interest" description="Disordered" evidence="1">
    <location>
        <begin position="79"/>
        <end position="108"/>
    </location>
</feature>
<protein>
    <submittedName>
        <fullName evidence="2">Uncharacterized protein</fullName>
    </submittedName>
</protein>
<accession>A0ABN8J040</accession>
<dbReference type="EMBL" id="OW152819">
    <property type="protein sequence ID" value="CAH2073236.1"/>
    <property type="molecule type" value="Genomic_DNA"/>
</dbReference>
<sequence length="140" mass="14522">MTPIRVLIFQKANAVDFRANDVTRAESGREGKAISVHGAWARAFGAATTRALTSVGCCSGTTRAPVGVAFALLLRGPYAPASRRPGAAADAPGTDSRRPRADLGPRISAGARFKLPANLNYTHSSALANEESRVGFVGSA</sequence>
<evidence type="ECO:0000256" key="1">
    <source>
        <dbReference type="SAM" id="MobiDB-lite"/>
    </source>
</evidence>
<feature type="non-terminal residue" evidence="2">
    <location>
        <position position="140"/>
    </location>
</feature>
<evidence type="ECO:0000313" key="2">
    <source>
        <dbReference type="EMBL" id="CAH2073236.1"/>
    </source>
</evidence>
<name>A0ABN8J040_9NEOP</name>
<gene>
    <name evidence="2" type="ORF">IPOD504_LOCUS15544</name>
</gene>
<organism evidence="2 3">
    <name type="scientific">Iphiclides podalirius</name>
    <name type="common">scarce swallowtail</name>
    <dbReference type="NCBI Taxonomy" id="110791"/>
    <lineage>
        <taxon>Eukaryota</taxon>
        <taxon>Metazoa</taxon>
        <taxon>Ecdysozoa</taxon>
        <taxon>Arthropoda</taxon>
        <taxon>Hexapoda</taxon>
        <taxon>Insecta</taxon>
        <taxon>Pterygota</taxon>
        <taxon>Neoptera</taxon>
        <taxon>Endopterygota</taxon>
        <taxon>Lepidoptera</taxon>
        <taxon>Glossata</taxon>
        <taxon>Ditrysia</taxon>
        <taxon>Papilionoidea</taxon>
        <taxon>Papilionidae</taxon>
        <taxon>Papilioninae</taxon>
        <taxon>Iphiclides</taxon>
    </lineage>
</organism>